<evidence type="ECO:0000313" key="1">
    <source>
        <dbReference type="EMBL" id="MFC1400434.1"/>
    </source>
</evidence>
<accession>A0ABV6UG56</accession>
<dbReference type="EMBL" id="JBHEZZ010000002">
    <property type="protein sequence ID" value="MFC1400434.1"/>
    <property type="molecule type" value="Genomic_DNA"/>
</dbReference>
<dbReference type="RefSeq" id="WP_269665044.1">
    <property type="nucleotide sequence ID" value="NZ_JBHEZZ010000002.1"/>
</dbReference>
<evidence type="ECO:0000313" key="2">
    <source>
        <dbReference type="Proteomes" id="UP001592528"/>
    </source>
</evidence>
<keyword evidence="2" id="KW-1185">Reference proteome</keyword>
<sequence length="43" mass="4681">MIVLRWELRRHQRQTVDAITAALAGGGQVLVPSLALLAQTVRA</sequence>
<organism evidence="1 2">
    <name type="scientific">Streptacidiphilus cavernicola</name>
    <dbReference type="NCBI Taxonomy" id="3342716"/>
    <lineage>
        <taxon>Bacteria</taxon>
        <taxon>Bacillati</taxon>
        <taxon>Actinomycetota</taxon>
        <taxon>Actinomycetes</taxon>
        <taxon>Kitasatosporales</taxon>
        <taxon>Streptomycetaceae</taxon>
        <taxon>Streptacidiphilus</taxon>
    </lineage>
</organism>
<protein>
    <submittedName>
        <fullName evidence="1">Uncharacterized protein</fullName>
    </submittedName>
</protein>
<reference evidence="1 2" key="1">
    <citation type="submission" date="2024-09" db="EMBL/GenBank/DDBJ databases">
        <authorList>
            <person name="Lee S.D."/>
        </authorList>
    </citation>
    <scope>NUCLEOTIDE SEQUENCE [LARGE SCALE GENOMIC DNA]</scope>
    <source>
        <strain evidence="1 2">N1-5</strain>
    </source>
</reference>
<dbReference type="Proteomes" id="UP001592528">
    <property type="component" value="Unassembled WGS sequence"/>
</dbReference>
<gene>
    <name evidence="1" type="ORF">ACEZDJ_03925</name>
</gene>
<comment type="caution">
    <text evidence="1">The sequence shown here is derived from an EMBL/GenBank/DDBJ whole genome shotgun (WGS) entry which is preliminary data.</text>
</comment>
<name>A0ABV6UG56_9ACTN</name>
<proteinExistence type="predicted"/>